<dbReference type="Gramene" id="OGLUM03G12790.1">
    <property type="protein sequence ID" value="OGLUM03G12790.1"/>
    <property type="gene ID" value="OGLUM03G12790"/>
</dbReference>
<dbReference type="STRING" id="40148.A0A0D9Z5I0"/>
<comment type="function">
    <text evidence="4">Dirigent proteins impart stereoselectivity on the phenoxy radical-coupling reaction, yielding optically active lignans from two molecules of coniferyl alcohol in the biosynthesis of lignans, flavonolignans, and alkaloids and thus plays a central role in plant secondary metabolism.</text>
</comment>
<proteinExistence type="inferred from homology"/>
<keyword evidence="5" id="KW-1133">Transmembrane helix</keyword>
<dbReference type="HOGENOM" id="CLU_059816_0_1_1"/>
<dbReference type="Gene3D" id="2.40.480.10">
    <property type="entry name" value="Allene oxide cyclase-like"/>
    <property type="match status" value="1"/>
</dbReference>
<evidence type="ECO:0000256" key="2">
    <source>
        <dbReference type="ARBA" id="ARBA00011738"/>
    </source>
</evidence>
<evidence type="ECO:0000256" key="4">
    <source>
        <dbReference type="RuleBase" id="RU363099"/>
    </source>
</evidence>
<evidence type="ECO:0000313" key="6">
    <source>
        <dbReference type="EnsemblPlants" id="OGLUM03G12790.1"/>
    </source>
</evidence>
<dbReference type="PANTHER" id="PTHR46215">
    <property type="entry name" value="DIRIGENT PROTEIN 24-RELATED"/>
    <property type="match status" value="1"/>
</dbReference>
<organism evidence="6">
    <name type="scientific">Oryza glumipatula</name>
    <dbReference type="NCBI Taxonomy" id="40148"/>
    <lineage>
        <taxon>Eukaryota</taxon>
        <taxon>Viridiplantae</taxon>
        <taxon>Streptophyta</taxon>
        <taxon>Embryophyta</taxon>
        <taxon>Tracheophyta</taxon>
        <taxon>Spermatophyta</taxon>
        <taxon>Magnoliopsida</taxon>
        <taxon>Liliopsida</taxon>
        <taxon>Poales</taxon>
        <taxon>Poaceae</taxon>
        <taxon>BOP clade</taxon>
        <taxon>Oryzoideae</taxon>
        <taxon>Oryzeae</taxon>
        <taxon>Oryzinae</taxon>
        <taxon>Oryza</taxon>
    </lineage>
</organism>
<accession>A0A0D9Z5I0</accession>
<keyword evidence="7" id="KW-1185">Reference proteome</keyword>
<dbReference type="InterPro" id="IPR044859">
    <property type="entry name" value="Allene_oxi_cyc_Dirigent"/>
</dbReference>
<keyword evidence="4" id="KW-0052">Apoplast</keyword>
<keyword evidence="5" id="KW-0472">Membrane</keyword>
<dbReference type="AlphaFoldDB" id="A0A0D9Z5I0"/>
<keyword evidence="3 4" id="KW-0964">Secreted</keyword>
<reference evidence="6" key="2">
    <citation type="submission" date="2018-05" db="EMBL/GenBank/DDBJ databases">
        <title>OgluRS3 (Oryza glumaepatula Reference Sequence Version 3).</title>
        <authorList>
            <person name="Zhang J."/>
            <person name="Kudrna D."/>
            <person name="Lee S."/>
            <person name="Talag J."/>
            <person name="Welchert J."/>
            <person name="Wing R.A."/>
        </authorList>
    </citation>
    <scope>NUCLEOTIDE SEQUENCE [LARGE SCALE GENOMIC DNA]</scope>
</reference>
<comment type="similarity">
    <text evidence="1 4">Belongs to the plant dirigent protein family.</text>
</comment>
<comment type="subcellular location">
    <subcellularLocation>
        <location evidence="4">Secreted</location>
        <location evidence="4">Extracellular space</location>
        <location evidence="4">Apoplast</location>
    </subcellularLocation>
</comment>
<evidence type="ECO:0000256" key="3">
    <source>
        <dbReference type="ARBA" id="ARBA00022525"/>
    </source>
</evidence>
<dbReference type="eggNOG" id="ENOG502QQZX">
    <property type="taxonomic scope" value="Eukaryota"/>
</dbReference>
<evidence type="ECO:0000313" key="7">
    <source>
        <dbReference type="Proteomes" id="UP000026961"/>
    </source>
</evidence>
<dbReference type="GO" id="GO:0048046">
    <property type="term" value="C:apoplast"/>
    <property type="evidence" value="ECO:0007669"/>
    <property type="project" value="UniProtKB-SubCell"/>
</dbReference>
<dbReference type="InterPro" id="IPR004265">
    <property type="entry name" value="Dirigent"/>
</dbReference>
<dbReference type="Proteomes" id="UP000026961">
    <property type="component" value="Chromosome 3"/>
</dbReference>
<evidence type="ECO:0000256" key="5">
    <source>
        <dbReference type="SAM" id="Phobius"/>
    </source>
</evidence>
<dbReference type="EnsemblPlants" id="OGLUM03G12790.1">
    <property type="protein sequence ID" value="OGLUM03G12790.1"/>
    <property type="gene ID" value="OGLUM03G12790"/>
</dbReference>
<keyword evidence="5" id="KW-0812">Transmembrane</keyword>
<feature type="transmembrane region" description="Helical" evidence="5">
    <location>
        <begin position="45"/>
        <end position="64"/>
    </location>
</feature>
<dbReference type="PANTHER" id="PTHR46215:SF15">
    <property type="entry name" value="DIRIGENT PROTEIN 24"/>
    <property type="match status" value="1"/>
</dbReference>
<protein>
    <recommendedName>
        <fullName evidence="4">Dirigent protein</fullName>
    </recommendedName>
</protein>
<sequence length="355" mass="34923">MQCTTAAAAAAAASDLGTVRSCDSCPVSSGSGERAASMVDKAAVWLVVIALAAAANGAFAGRVLEEQPAAAPAPAEAPLAPVDPLPAPTDPPADTVVAPAAVPAGGAAATGNAGVGAAGGGAGAGDHHQLTFFMHDILGGSQPSARIVTGVVASAAANGQLPFARPNDNIFPIQGAMPLPQGASNLVNGNNVPYVAGLGGTSSAAIVQGNGNGNGGNKNIPFVNAGDLPSGATLQNLLFGTTTVIDDELTEGHELGAAVVGRAQGFYVASSQDGTSKTLVLTAMFDGGGVEAHGDTLSFFGVHRMAAPESHVAVIGGTGKYENAKGFAVIQTLHPGDEHTTDGVETLLQFSIHLI</sequence>
<evidence type="ECO:0000256" key="1">
    <source>
        <dbReference type="ARBA" id="ARBA00010746"/>
    </source>
</evidence>
<dbReference type="Pfam" id="PF03018">
    <property type="entry name" value="Dirigent"/>
    <property type="match status" value="1"/>
</dbReference>
<reference evidence="6" key="1">
    <citation type="submission" date="2015-04" db="UniProtKB">
        <authorList>
            <consortium name="EnsemblPlants"/>
        </authorList>
    </citation>
    <scope>IDENTIFICATION</scope>
</reference>
<comment type="subunit">
    <text evidence="2 4">Homodimer.</text>
</comment>
<dbReference type="GO" id="GO:0009699">
    <property type="term" value="P:phenylpropanoid biosynthetic process"/>
    <property type="evidence" value="ECO:0007669"/>
    <property type="project" value="UniProtKB-ARBA"/>
</dbReference>
<name>A0A0D9Z5I0_9ORYZ</name>